<dbReference type="InterPro" id="IPR001501">
    <property type="entry name" value="Ni-dep_hyd_lsu"/>
</dbReference>
<dbReference type="InterPro" id="IPR029014">
    <property type="entry name" value="NiFe-Hase_large"/>
</dbReference>
<dbReference type="Proteomes" id="UP000742786">
    <property type="component" value="Unassembled WGS sequence"/>
</dbReference>
<evidence type="ECO:0000256" key="5">
    <source>
        <dbReference type="ARBA" id="ARBA00012082"/>
    </source>
</evidence>
<protein>
    <recommendedName>
        <fullName evidence="5">hydrogenase (acceptor)</fullName>
        <ecNumber evidence="5">1.12.99.6</ecNumber>
    </recommendedName>
</protein>
<evidence type="ECO:0000256" key="1">
    <source>
        <dbReference type="ARBA" id="ARBA00001967"/>
    </source>
</evidence>
<feature type="binding site" evidence="10">
    <location>
        <position position="64"/>
    </location>
    <ligand>
        <name>Fe cation</name>
        <dbReference type="ChEBI" id="CHEBI:24875"/>
    </ligand>
</feature>
<dbReference type="Gene3D" id="1.10.645.10">
    <property type="entry name" value="Cytochrome-c3 Hydrogenase, chain B"/>
    <property type="match status" value="1"/>
</dbReference>
<proteinExistence type="inferred from homology"/>
<comment type="subcellular location">
    <subcellularLocation>
        <location evidence="2">Cell membrane</location>
        <topology evidence="2">Peripheral membrane protein</topology>
    </subcellularLocation>
</comment>
<evidence type="ECO:0000256" key="7">
    <source>
        <dbReference type="ARBA" id="ARBA00022723"/>
    </source>
</evidence>
<dbReference type="PANTHER" id="PTHR42958:SF1">
    <property type="entry name" value="HYDROGENASE-2 LARGE CHAIN"/>
    <property type="match status" value="1"/>
</dbReference>
<keyword evidence="13" id="KW-1185">Reference proteome</keyword>
<dbReference type="InterPro" id="IPR018194">
    <property type="entry name" value="Ni-dep_hyd_lsu_Ni_BS"/>
</dbReference>
<evidence type="ECO:0000256" key="9">
    <source>
        <dbReference type="ARBA" id="ARBA00048757"/>
    </source>
</evidence>
<keyword evidence="8 11" id="KW-0560">Oxidoreductase</keyword>
<evidence type="ECO:0000256" key="6">
    <source>
        <dbReference type="ARBA" id="ARBA00022596"/>
    </source>
</evidence>
<dbReference type="GO" id="GO:0008901">
    <property type="term" value="F:ferredoxin hydrogenase activity"/>
    <property type="evidence" value="ECO:0007669"/>
    <property type="project" value="InterPro"/>
</dbReference>
<evidence type="ECO:0000313" key="12">
    <source>
        <dbReference type="EMBL" id="CAG4883082.1"/>
    </source>
</evidence>
<dbReference type="GO" id="GO:0016151">
    <property type="term" value="F:nickel cation binding"/>
    <property type="evidence" value="ECO:0007669"/>
    <property type="project" value="InterPro"/>
</dbReference>
<keyword evidence="7 10" id="KW-0479">Metal-binding</keyword>
<dbReference type="Pfam" id="PF00374">
    <property type="entry name" value="NiFeSe_Hases"/>
    <property type="match status" value="1"/>
</dbReference>
<comment type="caution">
    <text evidence="12">The sequence shown here is derived from an EMBL/GenBank/DDBJ whole genome shotgun (WGS) entry which is preliminary data.</text>
</comment>
<comment type="subunit">
    <text evidence="4">Heterodimer of a large and a small subunit.</text>
</comment>
<feature type="binding site" evidence="10">
    <location>
        <position position="42"/>
    </location>
    <ligand>
        <name>Mg(2+)</name>
        <dbReference type="ChEBI" id="CHEBI:18420"/>
    </ligand>
</feature>
<gene>
    <name evidence="12" type="primary">hybC</name>
    <name evidence="12" type="ORF">GTOL_10964</name>
</gene>
<evidence type="ECO:0000256" key="4">
    <source>
        <dbReference type="ARBA" id="ARBA00011771"/>
    </source>
</evidence>
<dbReference type="PROSITE" id="PS00507">
    <property type="entry name" value="NI_HGENASE_L_1"/>
    <property type="match status" value="1"/>
</dbReference>
<feature type="binding site" evidence="10">
    <location>
        <position position="64"/>
    </location>
    <ligand>
        <name>Ni(2+)</name>
        <dbReference type="ChEBI" id="CHEBI:49786"/>
    </ligand>
</feature>
<comment type="catalytic activity">
    <reaction evidence="9">
        <text>H2 + A = AH2</text>
        <dbReference type="Rhea" id="RHEA:12116"/>
        <dbReference type="ChEBI" id="CHEBI:13193"/>
        <dbReference type="ChEBI" id="CHEBI:17499"/>
        <dbReference type="ChEBI" id="CHEBI:18276"/>
        <dbReference type="EC" id="1.12.99.6"/>
    </reaction>
</comment>
<dbReference type="EC" id="1.12.99.6" evidence="5"/>
<comment type="cofactor">
    <cofactor evidence="10">
        <name>Fe cation</name>
        <dbReference type="ChEBI" id="CHEBI:24875"/>
    </cofactor>
</comment>
<evidence type="ECO:0000256" key="11">
    <source>
        <dbReference type="RuleBase" id="RU003896"/>
    </source>
</evidence>
<accession>A0A916J342</accession>
<dbReference type="AlphaFoldDB" id="A0A916J342"/>
<evidence type="ECO:0000313" key="13">
    <source>
        <dbReference type="Proteomes" id="UP000742786"/>
    </source>
</evidence>
<dbReference type="GO" id="GO:0033748">
    <property type="term" value="F:hydrogenase (acceptor) activity"/>
    <property type="evidence" value="ECO:0007669"/>
    <property type="project" value="UniProtKB-EC"/>
</dbReference>
<dbReference type="GO" id="GO:0005886">
    <property type="term" value="C:plasma membrane"/>
    <property type="evidence" value="ECO:0007669"/>
    <property type="project" value="UniProtKB-SubCell"/>
</dbReference>
<evidence type="ECO:0000256" key="2">
    <source>
        <dbReference type="ARBA" id="ARBA00004202"/>
    </source>
</evidence>
<dbReference type="FunFam" id="1.10.645.10:FF:000002">
    <property type="entry name" value="Hydrogenase 2 large subunit"/>
    <property type="match status" value="1"/>
</dbReference>
<dbReference type="EMBL" id="CAJQUM010000001">
    <property type="protein sequence ID" value="CAG4883082.1"/>
    <property type="molecule type" value="Genomic_DNA"/>
</dbReference>
<comment type="similarity">
    <text evidence="3 11">Belongs to the [NiFe]/[NiFeSe] hydrogenase large subunit family.</text>
</comment>
<name>A0A916J342_9PROT</name>
<dbReference type="SUPFAM" id="SSF56762">
    <property type="entry name" value="HydB/Nqo4-like"/>
    <property type="match status" value="1"/>
</dbReference>
<dbReference type="RefSeq" id="WP_220635082.1">
    <property type="nucleotide sequence ID" value="NZ_CAJQUM010000001.1"/>
</dbReference>
<evidence type="ECO:0000256" key="3">
    <source>
        <dbReference type="ARBA" id="ARBA00009292"/>
    </source>
</evidence>
<comment type="cofactor">
    <cofactor evidence="1 10">
        <name>Ni(2+)</name>
        <dbReference type="ChEBI" id="CHEBI:49786"/>
    </cofactor>
</comment>
<keyword evidence="6 10" id="KW-0533">Nickel</keyword>
<keyword evidence="10" id="KW-0460">Magnesium</keyword>
<feature type="binding site" evidence="10">
    <location>
        <position position="553"/>
    </location>
    <ligand>
        <name>Mg(2+)</name>
        <dbReference type="ChEBI" id="CHEBI:18420"/>
    </ligand>
</feature>
<reference evidence="12" key="1">
    <citation type="submission" date="2021-04" db="EMBL/GenBank/DDBJ databases">
        <authorList>
            <person name="Hornung B."/>
        </authorList>
    </citation>
    <scope>NUCLEOTIDE SEQUENCE</scope>
    <source>
        <strain evidence="12">G5G6</strain>
    </source>
</reference>
<organism evidence="12 13">
    <name type="scientific">Georgfuchsia toluolica</name>
    <dbReference type="NCBI Taxonomy" id="424218"/>
    <lineage>
        <taxon>Bacteria</taxon>
        <taxon>Pseudomonadati</taxon>
        <taxon>Pseudomonadota</taxon>
        <taxon>Betaproteobacteria</taxon>
        <taxon>Nitrosomonadales</taxon>
        <taxon>Sterolibacteriaceae</taxon>
        <taxon>Georgfuchsia</taxon>
    </lineage>
</organism>
<dbReference type="PANTHER" id="PTHR42958">
    <property type="entry name" value="HYDROGENASE-2 LARGE CHAIN"/>
    <property type="match status" value="1"/>
</dbReference>
<evidence type="ECO:0000256" key="10">
    <source>
        <dbReference type="PIRSR" id="PIRSR601501-1"/>
    </source>
</evidence>
<feature type="binding site" evidence="10">
    <location>
        <position position="547"/>
    </location>
    <ligand>
        <name>Ni(2+)</name>
        <dbReference type="ChEBI" id="CHEBI:49786"/>
    </ligand>
</feature>
<feature type="binding site" evidence="10">
    <location>
        <position position="61"/>
    </location>
    <ligand>
        <name>Ni(2+)</name>
        <dbReference type="ChEBI" id="CHEBI:49786"/>
    </ligand>
</feature>
<feature type="binding site" evidence="10">
    <location>
        <position position="550"/>
    </location>
    <ligand>
        <name>Fe cation</name>
        <dbReference type="ChEBI" id="CHEBI:24875"/>
    </ligand>
</feature>
<dbReference type="PROSITE" id="PS00508">
    <property type="entry name" value="NI_HGENASE_L_2"/>
    <property type="match status" value="1"/>
</dbReference>
<evidence type="ECO:0000256" key="8">
    <source>
        <dbReference type="ARBA" id="ARBA00023002"/>
    </source>
</evidence>
<dbReference type="InterPro" id="IPR050867">
    <property type="entry name" value="NiFe/NiFeSe_hydrgnase_LSU"/>
</dbReference>
<keyword evidence="10" id="KW-0408">Iron</keyword>
<sequence>MSQRITIDPITRIEGHLRIDVDVEGGKVQKAWSSGQMWRGVELILLGRDPRDAWTITQRICGVCTTVHAIASVRAVENALQLPIPLNAQYIRNLIILAHAVHDHIVHFYHLSALDWVDVTQALKADPDKTAQLAESLSSWPGNSKHEMRAVKARLAGFVNGGQLGVFANGYWGHPAMKLSPEVNLLAVAHYLQALDVQRKANKIVAILGSKTPHIQNLAVGGVSNPLATDSQAVLTVERLLAIKGWIDELADFVKNVYLIDVAAVGAFYADWTRYGAGVTNYLCVPDIPLDEKGAQFALPGGYIEGGDIAKFKPIKSFNDEFWREGVKESVKHSWYDYAGEGPLHPYKGETKPNYTDFKDDGKYSWLKSPTFYNKPAQVGPLANVLCMYAAGHEPTKKYATLALDTVSSLAKTKVGVDALHSTIGRHAARAVRCAVMVDMLADQWTALLTNMAKGDLKTFNKPVFPKGEQMGVGFHEAPRGVLSHWVVIGDGKIKNYQCVVPSTWNACPRNEKDEPGPYEASLKDNPIANPELPLEVLRTIHSFDPCIACAIHLTDTQNGAAITVRAK</sequence>